<comment type="caution">
    <text evidence="3">The sequence shown here is derived from an EMBL/GenBank/DDBJ whole genome shotgun (WGS) entry which is preliminary data.</text>
</comment>
<dbReference type="Gene3D" id="3.30.160.60">
    <property type="entry name" value="Classic Zinc Finger"/>
    <property type="match status" value="1"/>
</dbReference>
<evidence type="ECO:0000256" key="1">
    <source>
        <dbReference type="SAM" id="MobiDB-lite"/>
    </source>
</evidence>
<protein>
    <recommendedName>
        <fullName evidence="2">C2H2-type domain-containing protein</fullName>
    </recommendedName>
</protein>
<feature type="compositionally biased region" description="Low complexity" evidence="1">
    <location>
        <begin position="256"/>
        <end position="295"/>
    </location>
</feature>
<proteinExistence type="predicted"/>
<keyword evidence="4" id="KW-1185">Reference proteome</keyword>
<dbReference type="OrthoDB" id="6077919at2759"/>
<sequence length="551" mass="59673">MNTSFYLDPVYVYPKLDAFLAAMSPQSQNVANEPTDTEYPSPFQAYDGKTWGHPNSAQPPAHQYNLHTNPSLSSQPSYGSGRQTVAARAPGMYGQNGTPSPTVGGNILGLVGIPGSAQIPVAQDFSSFEPRGDFSSWIEKVLNSDLGRDIADRNKDMRHTHRGLPFVFPHSWSSPLQLADVNLADVCRPNPSVNYDSSQPTTPSSATFSNLSTPTFSDFELGPYIHSPSASPTLSTGVISPPQLLPMKDIGQKHYTSPSQSSTCSAQSSSAPYGGSPSSSSSSNSNRSSPSSLSSVDVAMGAPQNLQGPNALLLSSDRKYLGDGQPFLTMQTQKTALGALLQPAQVEGGCPVAKRSRENDDEYQPPTKKSRVGQGSLKSMQPNTMKPRRSVPGAESSRRRATPVALRHPQIIAVDYQAGGESQLGYHGDGINGGVEGPEGVSFGQTPQTEVSSAFAEYYCTQCDQHLQRKHDFLRHMKDGKAHGKGYRCPFQGCRRRDKPHSRIDALKRHLKLHPGWEEEYDWETIKAVARAAAWGTGEEMEQKAHIVATR</sequence>
<name>A0A4Y9YWP6_9AGAM</name>
<feature type="region of interest" description="Disordered" evidence="1">
    <location>
        <begin position="355"/>
        <end position="404"/>
    </location>
</feature>
<organism evidence="3 4">
    <name type="scientific">Dentipellis fragilis</name>
    <dbReference type="NCBI Taxonomy" id="205917"/>
    <lineage>
        <taxon>Eukaryota</taxon>
        <taxon>Fungi</taxon>
        <taxon>Dikarya</taxon>
        <taxon>Basidiomycota</taxon>
        <taxon>Agaricomycotina</taxon>
        <taxon>Agaricomycetes</taxon>
        <taxon>Russulales</taxon>
        <taxon>Hericiaceae</taxon>
        <taxon>Dentipellis</taxon>
    </lineage>
</organism>
<dbReference type="SMART" id="SM00355">
    <property type="entry name" value="ZnF_C2H2"/>
    <property type="match status" value="2"/>
</dbReference>
<reference evidence="3 4" key="1">
    <citation type="submission" date="2019-02" db="EMBL/GenBank/DDBJ databases">
        <title>Genome sequencing of the rare red list fungi Dentipellis fragilis.</title>
        <authorList>
            <person name="Buettner E."/>
            <person name="Kellner H."/>
        </authorList>
    </citation>
    <scope>NUCLEOTIDE SEQUENCE [LARGE SCALE GENOMIC DNA]</scope>
    <source>
        <strain evidence="3 4">DSM 105465</strain>
    </source>
</reference>
<dbReference type="InterPro" id="IPR013087">
    <property type="entry name" value="Znf_C2H2_type"/>
</dbReference>
<gene>
    <name evidence="3" type="ORF">EVG20_g4253</name>
</gene>
<accession>A0A4Y9YWP6</accession>
<dbReference type="Proteomes" id="UP000298327">
    <property type="component" value="Unassembled WGS sequence"/>
</dbReference>
<feature type="domain" description="C2H2-type" evidence="2">
    <location>
        <begin position="458"/>
        <end position="483"/>
    </location>
</feature>
<evidence type="ECO:0000259" key="2">
    <source>
        <dbReference type="SMART" id="SM00355"/>
    </source>
</evidence>
<evidence type="ECO:0000313" key="3">
    <source>
        <dbReference type="EMBL" id="TFY66834.1"/>
    </source>
</evidence>
<feature type="region of interest" description="Disordered" evidence="1">
    <location>
        <begin position="49"/>
        <end position="100"/>
    </location>
</feature>
<feature type="compositionally biased region" description="Polar residues" evidence="1">
    <location>
        <begin position="65"/>
        <end position="83"/>
    </location>
</feature>
<feature type="region of interest" description="Disordered" evidence="1">
    <location>
        <begin position="232"/>
        <end position="296"/>
    </location>
</feature>
<dbReference type="EMBL" id="SEOQ01000214">
    <property type="protein sequence ID" value="TFY66834.1"/>
    <property type="molecule type" value="Genomic_DNA"/>
</dbReference>
<dbReference type="AlphaFoldDB" id="A0A4Y9YWP6"/>
<feature type="domain" description="C2H2-type" evidence="2">
    <location>
        <begin position="487"/>
        <end position="514"/>
    </location>
</feature>
<evidence type="ECO:0000313" key="4">
    <source>
        <dbReference type="Proteomes" id="UP000298327"/>
    </source>
</evidence>